<protein>
    <submittedName>
        <fullName evidence="2">Class I SAM-dependent methyltransferase</fullName>
    </submittedName>
</protein>
<gene>
    <name evidence="2" type="ORF">M4438_01025</name>
</gene>
<dbReference type="GO" id="GO:0008168">
    <property type="term" value="F:methyltransferase activity"/>
    <property type="evidence" value="ECO:0007669"/>
    <property type="project" value="UniProtKB-KW"/>
</dbReference>
<dbReference type="GO" id="GO:0032259">
    <property type="term" value="P:methylation"/>
    <property type="evidence" value="ECO:0007669"/>
    <property type="project" value="UniProtKB-KW"/>
</dbReference>
<dbReference type="InterPro" id="IPR013216">
    <property type="entry name" value="Methyltransf_11"/>
</dbReference>
<evidence type="ECO:0000259" key="1">
    <source>
        <dbReference type="Pfam" id="PF08241"/>
    </source>
</evidence>
<proteinExistence type="predicted"/>
<dbReference type="CDD" id="cd02440">
    <property type="entry name" value="AdoMet_MTases"/>
    <property type="match status" value="1"/>
</dbReference>
<dbReference type="EMBL" id="JAMCCK010000003">
    <property type="protein sequence ID" value="MCL3992130.1"/>
    <property type="molecule type" value="Genomic_DNA"/>
</dbReference>
<dbReference type="InterPro" id="IPR029063">
    <property type="entry name" value="SAM-dependent_MTases_sf"/>
</dbReference>
<evidence type="ECO:0000313" key="2">
    <source>
        <dbReference type="EMBL" id="MCL3992130.1"/>
    </source>
</evidence>
<keyword evidence="2" id="KW-0489">Methyltransferase</keyword>
<name>A0ABT0NKY4_9ACTN</name>
<organism evidence="2 3">
    <name type="scientific">Streptomyces lavenduligriseus</name>
    <dbReference type="NCBI Taxonomy" id="67315"/>
    <lineage>
        <taxon>Bacteria</taxon>
        <taxon>Bacillati</taxon>
        <taxon>Actinomycetota</taxon>
        <taxon>Actinomycetes</taxon>
        <taxon>Kitasatosporales</taxon>
        <taxon>Streptomycetaceae</taxon>
        <taxon>Streptomyces</taxon>
    </lineage>
</organism>
<keyword evidence="2" id="KW-0808">Transferase</keyword>
<dbReference type="Gene3D" id="3.40.50.150">
    <property type="entry name" value="Vaccinia Virus protein VP39"/>
    <property type="match status" value="1"/>
</dbReference>
<dbReference type="Proteomes" id="UP001202052">
    <property type="component" value="Unassembled WGS sequence"/>
</dbReference>
<accession>A0ABT0NKY4</accession>
<evidence type="ECO:0000313" key="3">
    <source>
        <dbReference type="Proteomes" id="UP001202052"/>
    </source>
</evidence>
<dbReference type="SUPFAM" id="SSF53335">
    <property type="entry name" value="S-adenosyl-L-methionine-dependent methyltransferases"/>
    <property type="match status" value="1"/>
</dbReference>
<sequence>MEARFERHDIEPVLAALSGNSRVLDVGGGSGAVVSALATRPGRVTTVEPHAAREESMRHLTARGVRVLSGRAEQLPVDDRSFDAAVATWVLHYTDDPEAAVAEMARAVDMSRPEAKVVLVQGAPDNELIGLWNRICAPLTGEAPDHQGYLLSRAAGVLARHGFTDLAFTRAHVDVVFPEDGPEARSQAAASALAAFWNTGHPRLADLREALLPELRAHFATGTDRFTDDAVLLVARPRPAR</sequence>
<feature type="domain" description="Methyltransferase type 11" evidence="1">
    <location>
        <begin position="24"/>
        <end position="108"/>
    </location>
</feature>
<keyword evidence="3" id="KW-1185">Reference proteome</keyword>
<reference evidence="2 3" key="1">
    <citation type="submission" date="2022-05" db="EMBL/GenBank/DDBJ databases">
        <title>Genome Resource of Streptomyces lavenduligriseus GA1-1, a Strain with Broad-Spectrum Antifungal Activity against Phytopathogenic Fungi.</title>
        <authorList>
            <person name="Qi D."/>
        </authorList>
    </citation>
    <scope>NUCLEOTIDE SEQUENCE [LARGE SCALE GENOMIC DNA]</scope>
    <source>
        <strain evidence="2 3">GA1-1</strain>
    </source>
</reference>
<dbReference type="Pfam" id="PF08241">
    <property type="entry name" value="Methyltransf_11"/>
    <property type="match status" value="1"/>
</dbReference>
<comment type="caution">
    <text evidence="2">The sequence shown here is derived from an EMBL/GenBank/DDBJ whole genome shotgun (WGS) entry which is preliminary data.</text>
</comment>